<reference evidence="3 4" key="1">
    <citation type="journal article" date="2014" name="Genome Biol. Evol.">
        <title>The genome of the myxosporean Thelohanellus kitauei shows adaptations to nutrient acquisition within its fish host.</title>
        <authorList>
            <person name="Yang Y."/>
            <person name="Xiong J."/>
            <person name="Zhou Z."/>
            <person name="Huo F."/>
            <person name="Miao W."/>
            <person name="Ran C."/>
            <person name="Liu Y."/>
            <person name="Zhang J."/>
            <person name="Feng J."/>
            <person name="Wang M."/>
            <person name="Wang M."/>
            <person name="Wang L."/>
            <person name="Yao B."/>
        </authorList>
    </citation>
    <scope>NUCLEOTIDE SEQUENCE [LARGE SCALE GENOMIC DNA]</scope>
    <source>
        <strain evidence="3">Wuqing</strain>
    </source>
</reference>
<dbReference type="SMART" id="SM00608">
    <property type="entry name" value="ACR"/>
    <property type="match status" value="1"/>
</dbReference>
<evidence type="ECO:0000313" key="4">
    <source>
        <dbReference type="Proteomes" id="UP000031668"/>
    </source>
</evidence>
<protein>
    <submittedName>
        <fullName evidence="3">Disintegrin and metalloproteinase domain-containing protein 7</fullName>
    </submittedName>
</protein>
<dbReference type="Pfam" id="PF08516">
    <property type="entry name" value="ADAM_CR"/>
    <property type="match status" value="1"/>
</dbReference>
<dbReference type="OrthoDB" id="5951731at2759"/>
<keyword evidence="1" id="KW-0472">Membrane</keyword>
<evidence type="ECO:0000256" key="1">
    <source>
        <dbReference type="SAM" id="Phobius"/>
    </source>
</evidence>
<keyword evidence="1" id="KW-0812">Transmembrane</keyword>
<dbReference type="AlphaFoldDB" id="A0A0C2MFD3"/>
<gene>
    <name evidence="3" type="ORF">RF11_01835</name>
</gene>
<feature type="domain" description="ADAM cysteine-rich" evidence="2">
    <location>
        <begin position="49"/>
        <end position="179"/>
    </location>
</feature>
<keyword evidence="1" id="KW-1133">Transmembrane helix</keyword>
<keyword evidence="4" id="KW-1185">Reference proteome</keyword>
<dbReference type="GO" id="GO:0006509">
    <property type="term" value="P:membrane protein ectodomain proteolysis"/>
    <property type="evidence" value="ECO:0007669"/>
    <property type="project" value="TreeGrafter"/>
</dbReference>
<keyword evidence="3" id="KW-0401">Integrin</keyword>
<name>A0A0C2MFD3_THEKT</name>
<evidence type="ECO:0000259" key="2">
    <source>
        <dbReference type="SMART" id="SM00608"/>
    </source>
</evidence>
<dbReference type="InterPro" id="IPR006586">
    <property type="entry name" value="ADAM_Cys-rich"/>
</dbReference>
<dbReference type="PANTHER" id="PTHR11905">
    <property type="entry name" value="ADAM A DISINTEGRIN AND METALLOPROTEASE DOMAIN"/>
    <property type="match status" value="1"/>
</dbReference>
<evidence type="ECO:0000313" key="3">
    <source>
        <dbReference type="EMBL" id="KII63089.1"/>
    </source>
</evidence>
<dbReference type="Proteomes" id="UP000031668">
    <property type="component" value="Unassembled WGS sequence"/>
</dbReference>
<dbReference type="GO" id="GO:0007229">
    <property type="term" value="P:integrin-mediated signaling pathway"/>
    <property type="evidence" value="ECO:0007669"/>
    <property type="project" value="UniProtKB-KW"/>
</dbReference>
<feature type="transmembrane region" description="Helical" evidence="1">
    <location>
        <begin position="228"/>
        <end position="248"/>
    </location>
</feature>
<sequence>MDQILSDIPCKSENNECSEGICDGQSPNVSLPLNKCQKQKKYNEMARKCNNGKSECIFDVCVNKDKICEEMLGAGSFYGDDQCFKMLNVKGNEFGYCQNNHLNFIGCSEQNAVCGKIICSTRNSIIKPLKYYQESDCVFKYPNFRSLSDINSTTMPRMVPDGTKCGVGKMCYNQECLDSKIVIDTMNEKKCGAYGIVDSNNECFCEYFAQKGSDGFCYLTDMNKTKKMLIAFIFGMWHLYFFISSKIFRILRIYR</sequence>
<comment type="caution">
    <text evidence="3">The sequence shown here is derived from an EMBL/GenBank/DDBJ whole genome shotgun (WGS) entry which is preliminary data.</text>
</comment>
<accession>A0A0C2MFD3</accession>
<organism evidence="3 4">
    <name type="scientific">Thelohanellus kitauei</name>
    <name type="common">Myxosporean</name>
    <dbReference type="NCBI Taxonomy" id="669202"/>
    <lineage>
        <taxon>Eukaryota</taxon>
        <taxon>Metazoa</taxon>
        <taxon>Cnidaria</taxon>
        <taxon>Myxozoa</taxon>
        <taxon>Myxosporea</taxon>
        <taxon>Bivalvulida</taxon>
        <taxon>Platysporina</taxon>
        <taxon>Myxobolidae</taxon>
        <taxon>Thelohanellus</taxon>
    </lineage>
</organism>
<proteinExistence type="predicted"/>
<dbReference type="EMBL" id="JWZT01004773">
    <property type="protein sequence ID" value="KII63089.1"/>
    <property type="molecule type" value="Genomic_DNA"/>
</dbReference>
<dbReference type="PANTHER" id="PTHR11905:SF159">
    <property type="entry name" value="ADAM METALLOPROTEASE"/>
    <property type="match status" value="1"/>
</dbReference>